<protein>
    <recommendedName>
        <fullName evidence="3">ferredoxin--NADP(+) reductase</fullName>
        <ecNumber evidence="3">1.18.1.2</ecNumber>
    </recommendedName>
</protein>
<evidence type="ECO:0000256" key="8">
    <source>
        <dbReference type="ARBA" id="ARBA00023002"/>
    </source>
</evidence>
<dbReference type="CDD" id="cd06195">
    <property type="entry name" value="FNR1"/>
    <property type="match status" value="1"/>
</dbReference>
<evidence type="ECO:0000256" key="4">
    <source>
        <dbReference type="ARBA" id="ARBA00022630"/>
    </source>
</evidence>
<dbReference type="Gene3D" id="3.40.50.80">
    <property type="entry name" value="Nucleotide-binding domain of ferredoxin-NADP reductase (FNR) module"/>
    <property type="match status" value="1"/>
</dbReference>
<dbReference type="InterPro" id="IPR008333">
    <property type="entry name" value="Cbr1-like_FAD-bd_dom"/>
</dbReference>
<evidence type="ECO:0000256" key="6">
    <source>
        <dbReference type="ARBA" id="ARBA00022827"/>
    </source>
</evidence>
<dbReference type="InterPro" id="IPR017938">
    <property type="entry name" value="Riboflavin_synthase-like_b-brl"/>
</dbReference>
<dbReference type="InterPro" id="IPR017927">
    <property type="entry name" value="FAD-bd_FR_type"/>
</dbReference>
<comment type="cofactor">
    <cofactor evidence="1">
        <name>FAD</name>
        <dbReference type="ChEBI" id="CHEBI:57692"/>
    </cofactor>
</comment>
<keyword evidence="8 10" id="KW-0560">Oxidoreductase</keyword>
<evidence type="ECO:0000256" key="2">
    <source>
        <dbReference type="ARBA" id="ARBA00008312"/>
    </source>
</evidence>
<evidence type="ECO:0000256" key="3">
    <source>
        <dbReference type="ARBA" id="ARBA00013223"/>
    </source>
</evidence>
<proteinExistence type="inferred from homology"/>
<evidence type="ECO:0000259" key="9">
    <source>
        <dbReference type="PROSITE" id="PS51384"/>
    </source>
</evidence>
<keyword evidence="6" id="KW-0274">FAD</keyword>
<dbReference type="InterPro" id="IPR039261">
    <property type="entry name" value="FNR_nucleotide-bd"/>
</dbReference>
<dbReference type="PANTHER" id="PTHR47878">
    <property type="entry name" value="OXIDOREDUCTASE FAD/NAD(P)-BINDING DOMAIN PROTEIN"/>
    <property type="match status" value="1"/>
</dbReference>
<dbReference type="InterPro" id="IPR051930">
    <property type="entry name" value="FNR_type-1"/>
</dbReference>
<dbReference type="InterPro" id="IPR001433">
    <property type="entry name" value="OxRdtase_FAD/NAD-bd"/>
</dbReference>
<gene>
    <name evidence="10" type="ORF">MNBD_GAMMA06-1498</name>
</gene>
<dbReference type="PANTHER" id="PTHR47878:SF1">
    <property type="entry name" value="FLAVODOXIN_FERREDOXIN--NADP REDUCTASE"/>
    <property type="match status" value="1"/>
</dbReference>
<dbReference type="EC" id="1.18.1.2" evidence="3"/>
<evidence type="ECO:0000256" key="7">
    <source>
        <dbReference type="ARBA" id="ARBA00022857"/>
    </source>
</evidence>
<dbReference type="SUPFAM" id="SSF52343">
    <property type="entry name" value="Ferredoxin reductase-like, C-terminal NADP-linked domain"/>
    <property type="match status" value="1"/>
</dbReference>
<keyword evidence="7" id="KW-0521">NADP</keyword>
<dbReference type="EMBL" id="UOFD01000088">
    <property type="protein sequence ID" value="VAW55363.1"/>
    <property type="molecule type" value="Genomic_DNA"/>
</dbReference>
<comment type="similarity">
    <text evidence="2">Belongs to the ferredoxin--NADP reductase type 1 family.</text>
</comment>
<dbReference type="Pfam" id="PF00175">
    <property type="entry name" value="NAD_binding_1"/>
    <property type="match status" value="1"/>
</dbReference>
<name>A0A3B0WSB5_9ZZZZ</name>
<keyword evidence="4" id="KW-0285">Flavoprotein</keyword>
<dbReference type="GO" id="GO:0034599">
    <property type="term" value="P:cellular response to oxidative stress"/>
    <property type="evidence" value="ECO:0007669"/>
    <property type="project" value="TreeGrafter"/>
</dbReference>
<accession>A0A3B0WSB5</accession>
<keyword evidence="5" id="KW-0547">Nucleotide-binding</keyword>
<dbReference type="GO" id="GO:0000166">
    <property type="term" value="F:nucleotide binding"/>
    <property type="evidence" value="ECO:0007669"/>
    <property type="project" value="UniProtKB-KW"/>
</dbReference>
<sequence length="246" mass="28358">MANWLTGKVIEKTQWNKRLFSLRIACDFNKFESGQFVRVALDINSERIARPYSVVSTAEDSYLEIYFNIVLEGPLSPKLAVLEVNDEIFVTDKANGFLTVAEVPECKNLWMLATGTGVGPFLSILKSKNVWQRFEKIILGYSVRDFSELSYQAQIAEIEKQYSNQFAFVPFITREKIDNAMRQRITLCIEDGSFEKRVDTKIDNDSHIMMCGNWAMISGVTEALEKRGLRKHRRREPGHITTEKYH</sequence>
<reference evidence="10" key="1">
    <citation type="submission" date="2018-06" db="EMBL/GenBank/DDBJ databases">
        <authorList>
            <person name="Zhirakovskaya E."/>
        </authorList>
    </citation>
    <scope>NUCLEOTIDE SEQUENCE</scope>
</reference>
<dbReference type="Pfam" id="PF00970">
    <property type="entry name" value="FAD_binding_6"/>
    <property type="match status" value="1"/>
</dbReference>
<evidence type="ECO:0000313" key="10">
    <source>
        <dbReference type="EMBL" id="VAW55363.1"/>
    </source>
</evidence>
<dbReference type="GO" id="GO:0004324">
    <property type="term" value="F:ferredoxin-NADP+ reductase activity"/>
    <property type="evidence" value="ECO:0007669"/>
    <property type="project" value="UniProtKB-EC"/>
</dbReference>
<dbReference type="SUPFAM" id="SSF63380">
    <property type="entry name" value="Riboflavin synthase domain-like"/>
    <property type="match status" value="1"/>
</dbReference>
<feature type="domain" description="FAD-binding FR-type" evidence="9">
    <location>
        <begin position="2"/>
        <end position="101"/>
    </location>
</feature>
<dbReference type="PROSITE" id="PS51384">
    <property type="entry name" value="FAD_FR"/>
    <property type="match status" value="1"/>
</dbReference>
<dbReference type="AlphaFoldDB" id="A0A3B0WSB5"/>
<evidence type="ECO:0000256" key="5">
    <source>
        <dbReference type="ARBA" id="ARBA00022741"/>
    </source>
</evidence>
<dbReference type="Gene3D" id="2.40.30.10">
    <property type="entry name" value="Translation factors"/>
    <property type="match status" value="1"/>
</dbReference>
<evidence type="ECO:0000256" key="1">
    <source>
        <dbReference type="ARBA" id="ARBA00001974"/>
    </source>
</evidence>
<organism evidence="10">
    <name type="scientific">hydrothermal vent metagenome</name>
    <dbReference type="NCBI Taxonomy" id="652676"/>
    <lineage>
        <taxon>unclassified sequences</taxon>
        <taxon>metagenomes</taxon>
        <taxon>ecological metagenomes</taxon>
    </lineage>
</organism>
<dbReference type="GO" id="GO:0042167">
    <property type="term" value="P:heme catabolic process"/>
    <property type="evidence" value="ECO:0007669"/>
    <property type="project" value="TreeGrafter"/>
</dbReference>
<dbReference type="InterPro" id="IPR033892">
    <property type="entry name" value="FNR_bac"/>
</dbReference>